<dbReference type="InterPro" id="IPR011650">
    <property type="entry name" value="Peptidase_M20_dimer"/>
</dbReference>
<dbReference type="InterPro" id="IPR002933">
    <property type="entry name" value="Peptidase_M20"/>
</dbReference>
<evidence type="ECO:0000259" key="1">
    <source>
        <dbReference type="Pfam" id="PF07687"/>
    </source>
</evidence>
<dbReference type="AlphaFoldDB" id="A0A1M5UQQ2"/>
<dbReference type="Pfam" id="PF01546">
    <property type="entry name" value="Peptidase_M20"/>
    <property type="match status" value="1"/>
</dbReference>
<feature type="domain" description="Peptidase M20 dimerisation" evidence="1">
    <location>
        <begin position="191"/>
        <end position="280"/>
    </location>
</feature>
<gene>
    <name evidence="2" type="ORF">SAMN02745245_01845</name>
</gene>
<dbReference type="Gene3D" id="3.30.70.360">
    <property type="match status" value="1"/>
</dbReference>
<dbReference type="FunFam" id="3.30.70.360:FF:000004">
    <property type="entry name" value="Peptidase M20 domain-containing protein 2"/>
    <property type="match status" value="1"/>
</dbReference>
<dbReference type="GO" id="GO:0071713">
    <property type="term" value="F:para-aminobenzoyl-glutamate hydrolase activity"/>
    <property type="evidence" value="ECO:0007669"/>
    <property type="project" value="TreeGrafter"/>
</dbReference>
<proteinExistence type="predicted"/>
<dbReference type="InterPro" id="IPR017145">
    <property type="entry name" value="Aminobenzoyl-glu_utiliz_pB"/>
</dbReference>
<name>A0A1M5UQQ2_9FIRM</name>
<dbReference type="Pfam" id="PF07687">
    <property type="entry name" value="M20_dimer"/>
    <property type="match status" value="1"/>
</dbReference>
<dbReference type="Proteomes" id="UP000184032">
    <property type="component" value="Unassembled WGS sequence"/>
</dbReference>
<dbReference type="GO" id="GO:0016805">
    <property type="term" value="F:dipeptidase activity"/>
    <property type="evidence" value="ECO:0007669"/>
    <property type="project" value="TreeGrafter"/>
</dbReference>
<dbReference type="NCBIfam" id="TIGR01891">
    <property type="entry name" value="amidohydrolases"/>
    <property type="match status" value="1"/>
</dbReference>
<dbReference type="Gene3D" id="3.40.630.10">
    <property type="entry name" value="Zn peptidases"/>
    <property type="match status" value="2"/>
</dbReference>
<dbReference type="PANTHER" id="PTHR30575">
    <property type="entry name" value="PEPTIDASE M20"/>
    <property type="match status" value="1"/>
</dbReference>
<reference evidence="2 3" key="1">
    <citation type="submission" date="2016-11" db="EMBL/GenBank/DDBJ databases">
        <authorList>
            <person name="Jaros S."/>
            <person name="Januszkiewicz K."/>
            <person name="Wedrychowicz H."/>
        </authorList>
    </citation>
    <scope>NUCLEOTIDE SEQUENCE [LARGE SCALE GENOMIC DNA]</scope>
    <source>
        <strain evidence="2 3">DSM 21120</strain>
    </source>
</reference>
<dbReference type="PIRSF" id="PIRSF037227">
    <property type="entry name" value="Aminobenzoyl-glu_utiliz_pB"/>
    <property type="match status" value="1"/>
</dbReference>
<keyword evidence="3" id="KW-1185">Reference proteome</keyword>
<evidence type="ECO:0000313" key="2">
    <source>
        <dbReference type="EMBL" id="SHH65236.1"/>
    </source>
</evidence>
<dbReference type="InterPro" id="IPR017439">
    <property type="entry name" value="Amidohydrolase"/>
</dbReference>
<organism evidence="2 3">
    <name type="scientific">Anaerosphaera aminiphila DSM 21120</name>
    <dbReference type="NCBI Taxonomy" id="1120995"/>
    <lineage>
        <taxon>Bacteria</taxon>
        <taxon>Bacillati</taxon>
        <taxon>Bacillota</taxon>
        <taxon>Tissierellia</taxon>
        <taxon>Tissierellales</taxon>
        <taxon>Peptoniphilaceae</taxon>
        <taxon>Anaerosphaera</taxon>
    </lineage>
</organism>
<dbReference type="GO" id="GO:0005737">
    <property type="term" value="C:cytoplasm"/>
    <property type="evidence" value="ECO:0007669"/>
    <property type="project" value="TreeGrafter"/>
</dbReference>
<evidence type="ECO:0000313" key="3">
    <source>
        <dbReference type="Proteomes" id="UP000184032"/>
    </source>
</evidence>
<dbReference type="OrthoDB" id="9781032at2"/>
<sequence length="480" mass="52779">MNNLVSEIKKLVELNKDKYEELADFLWNNPEIGLLEYKSSDKIKSILSEAGFNIEDKVGGIDTAFFASYGSGKPVVGLSCEYDALPGLSQRSDTYEKCPVEEGAAGHACGHNLLGSGVVGTALVLKDYMDKYNLKGTIKLLGTPSEERDACKTFLGRDGYFDDLDFALTWHPESANRIWGGGSLANTIAVFNFKGKSSHAAAAPHLGRSALDAVELMNVGVNYLREHIIPEARVHYAYLDVGGNAPNVVQPTASIYYFMRSPKIEDSTEIYKRIIDIAKGAALMTQTQVEVDLKAAIADYLPNRTLSKVLYESILEYGVAEFDEEDFEIASNYFKTFDDETRNAGIKNTEKFFGKEKAAEMLNKGLTTEMRPYSGEFEEIEVITSDVGELSHYTPTAQMFMATSAIGTPLHSWQMAAQANTSIAKKGLDATVGALALTAIKAMQDPDTIKKAQEELFSEVGKYKTPLPDEVKLRNPKVEP</sequence>
<dbReference type="STRING" id="1120995.SAMN02745245_01845"/>
<dbReference type="SUPFAM" id="SSF55031">
    <property type="entry name" value="Bacterial exopeptidase dimerisation domain"/>
    <property type="match status" value="1"/>
</dbReference>
<dbReference type="InterPro" id="IPR052030">
    <property type="entry name" value="Peptidase_M20/M20A_hydrolases"/>
</dbReference>
<dbReference type="InterPro" id="IPR036264">
    <property type="entry name" value="Bact_exopeptidase_dim_dom"/>
</dbReference>
<dbReference type="RefSeq" id="WP_073185599.1">
    <property type="nucleotide sequence ID" value="NZ_FQXI01000019.1"/>
</dbReference>
<dbReference type="SUPFAM" id="SSF53187">
    <property type="entry name" value="Zn-dependent exopeptidases"/>
    <property type="match status" value="1"/>
</dbReference>
<dbReference type="PANTHER" id="PTHR30575:SF0">
    <property type="entry name" value="XAA-ARG DIPEPTIDASE"/>
    <property type="match status" value="1"/>
</dbReference>
<dbReference type="EMBL" id="FQXI01000019">
    <property type="protein sequence ID" value="SHH65236.1"/>
    <property type="molecule type" value="Genomic_DNA"/>
</dbReference>
<protein>
    <submittedName>
        <fullName evidence="2">Aminobenzoyl-glutamate utilization protein B</fullName>
    </submittedName>
</protein>
<dbReference type="GO" id="GO:0046657">
    <property type="term" value="P:folic acid catabolic process"/>
    <property type="evidence" value="ECO:0007669"/>
    <property type="project" value="TreeGrafter"/>
</dbReference>
<accession>A0A1M5UQQ2</accession>